<keyword evidence="2" id="KW-1185">Reference proteome</keyword>
<sequence>MLKSRGTDSTIEAVLSGNMTVVDTDEPATVSIAPADATLVDQHREPSPDIGILGICSDGGVLTDQLRTIQTDSPSIEAING</sequence>
<comment type="caution">
    <text evidence="1">The sequence shown here is derived from an EMBL/GenBank/DDBJ whole genome shotgun (WGS) entry which is preliminary data.</text>
</comment>
<name>A0A4V2NGT5_9BURK</name>
<evidence type="ECO:0000313" key="1">
    <source>
        <dbReference type="EMBL" id="TCG06128.1"/>
    </source>
</evidence>
<dbReference type="Proteomes" id="UP000294200">
    <property type="component" value="Unassembled WGS sequence"/>
</dbReference>
<proteinExistence type="predicted"/>
<reference evidence="1 2" key="1">
    <citation type="submission" date="2017-02" db="EMBL/GenBank/DDBJ databases">
        <title>Paraburkholderia sophoroidis sp. nov. and Paraburkholderia steynii sp. nov. rhizobial symbionts of the fynbos legume Hypocalyptus sophoroides.</title>
        <authorList>
            <person name="Steenkamp E.T."/>
            <person name="Beukes C.W."/>
            <person name="Van Zyl E."/>
            <person name="Avontuur J."/>
            <person name="Chan W.Y."/>
            <person name="Hassen A."/>
            <person name="Palmer M."/>
            <person name="Mthombeni L."/>
            <person name="Phalane F."/>
            <person name="Sereme K."/>
            <person name="Venter S.N."/>
        </authorList>
    </citation>
    <scope>NUCLEOTIDE SEQUENCE [LARGE SCALE GENOMIC DNA]</scope>
    <source>
        <strain evidence="1 2">HC1.1ba</strain>
    </source>
</reference>
<organism evidence="1 2">
    <name type="scientific">Paraburkholderia steynii</name>
    <dbReference type="NCBI Taxonomy" id="1245441"/>
    <lineage>
        <taxon>Bacteria</taxon>
        <taxon>Pseudomonadati</taxon>
        <taxon>Pseudomonadota</taxon>
        <taxon>Betaproteobacteria</taxon>
        <taxon>Burkholderiales</taxon>
        <taxon>Burkholderiaceae</taxon>
        <taxon>Paraburkholderia</taxon>
    </lineage>
</organism>
<evidence type="ECO:0000313" key="2">
    <source>
        <dbReference type="Proteomes" id="UP000294200"/>
    </source>
</evidence>
<dbReference type="AlphaFoldDB" id="A0A4V2NGT5"/>
<accession>A0A4V2NGT5</accession>
<protein>
    <submittedName>
        <fullName evidence="1">Uncharacterized protein</fullName>
    </submittedName>
</protein>
<gene>
    <name evidence="1" type="ORF">BZM27_28430</name>
</gene>
<dbReference type="EMBL" id="MWML01000124">
    <property type="protein sequence ID" value="TCG06128.1"/>
    <property type="molecule type" value="Genomic_DNA"/>
</dbReference>